<keyword evidence="1" id="KW-0853">WD repeat</keyword>
<dbReference type="InterPro" id="IPR015943">
    <property type="entry name" value="WD40/YVTN_repeat-like_dom_sf"/>
</dbReference>
<dbReference type="Gene3D" id="2.130.10.10">
    <property type="entry name" value="YVTN repeat-like/Quinoprotein amine dehydrogenase"/>
    <property type="match status" value="1"/>
</dbReference>
<sequence length="343" mass="38064">MEGPRLSFHFNSRILGVAQRLLFYRFDIETMVGEMLCASFNHNGSYLACGFDNGFAVYQCNPFQRLFSRRFLTGGIGIIQLLDESNIIAVVGGGSKPLFSPNSVLIWNDKVARFVAELRVHTKVSSIRVTNKLIIVVTITHVYIFDLKTLKKIQEYPTYENSYGVVAANSKVFVISGNEKGSLRIISESSGVLHLEAHDNIVRAISLSDEGSLLATVSERGTLIRLYNVNSGEKYQILRRGVDKATVCSLTISNDEKYLICISDKQMLYLFAVSENINATSLTTIFTTESKSIAKLQLREDVCAVYMVDAQSIFLVSVSGQISWLSLGGDMQLKVHTTSQLAI</sequence>
<reference evidence="4 5" key="1">
    <citation type="submission" date="2016-05" db="EMBL/GenBank/DDBJ databases">
        <title>Nuclear genome of Blastocystis sp. subtype 1 NandII.</title>
        <authorList>
            <person name="Gentekaki E."/>
            <person name="Curtis B."/>
            <person name="Stairs C."/>
            <person name="Eme L."/>
            <person name="Herman E."/>
            <person name="Klimes V."/>
            <person name="Arias M.C."/>
            <person name="Elias M."/>
            <person name="Hilliou F."/>
            <person name="Klute M."/>
            <person name="Malik S.-B."/>
            <person name="Pightling A."/>
            <person name="Rachubinski R."/>
            <person name="Salas D."/>
            <person name="Schlacht A."/>
            <person name="Suga H."/>
            <person name="Archibald J."/>
            <person name="Ball S.G."/>
            <person name="Clark G."/>
            <person name="Dacks J."/>
            <person name="Van Der Giezen M."/>
            <person name="Tsaousis A."/>
            <person name="Roger A."/>
        </authorList>
    </citation>
    <scope>NUCLEOTIDE SEQUENCE [LARGE SCALE GENOMIC DNA]</scope>
    <source>
        <strain evidence="5">ATCC 50177 / NandII</strain>
    </source>
</reference>
<evidence type="ECO:0000313" key="4">
    <source>
        <dbReference type="EMBL" id="OAO17208.1"/>
    </source>
</evidence>
<evidence type="ECO:0000256" key="3">
    <source>
        <dbReference type="ARBA" id="ARBA00025740"/>
    </source>
</evidence>
<dbReference type="EMBL" id="LXWW01000042">
    <property type="protein sequence ID" value="OAO17208.1"/>
    <property type="molecule type" value="Genomic_DNA"/>
</dbReference>
<organism evidence="4 5">
    <name type="scientific">Blastocystis sp. subtype 1 (strain ATCC 50177 / NandII)</name>
    <dbReference type="NCBI Taxonomy" id="478820"/>
    <lineage>
        <taxon>Eukaryota</taxon>
        <taxon>Sar</taxon>
        <taxon>Stramenopiles</taxon>
        <taxon>Bigyra</taxon>
        <taxon>Opalozoa</taxon>
        <taxon>Opalinata</taxon>
        <taxon>Blastocystidae</taxon>
        <taxon>Blastocystis</taxon>
    </lineage>
</organism>
<dbReference type="AlphaFoldDB" id="A0A196SJJ2"/>
<comment type="caution">
    <text evidence="4">The sequence shown here is derived from an EMBL/GenBank/DDBJ whole genome shotgun (WGS) entry which is preliminary data.</text>
</comment>
<dbReference type="SMART" id="SM00320">
    <property type="entry name" value="WD40"/>
    <property type="match status" value="4"/>
</dbReference>
<dbReference type="InterPro" id="IPR036322">
    <property type="entry name" value="WD40_repeat_dom_sf"/>
</dbReference>
<dbReference type="GO" id="GO:0005737">
    <property type="term" value="C:cytoplasm"/>
    <property type="evidence" value="ECO:0007669"/>
    <property type="project" value="UniProtKB-ARBA"/>
</dbReference>
<dbReference type="OrthoDB" id="1667587at2759"/>
<dbReference type="Proteomes" id="UP000078348">
    <property type="component" value="Unassembled WGS sequence"/>
</dbReference>
<gene>
    <name evidence="4" type="ORF">AV274_1067</name>
</gene>
<keyword evidence="5" id="KW-1185">Reference proteome</keyword>
<evidence type="ECO:0000256" key="1">
    <source>
        <dbReference type="ARBA" id="ARBA00022574"/>
    </source>
</evidence>
<name>A0A196SJJ2_BLAHN</name>
<evidence type="ECO:0000313" key="5">
    <source>
        <dbReference type="Proteomes" id="UP000078348"/>
    </source>
</evidence>
<dbReference type="STRING" id="478820.A0A196SJJ2"/>
<keyword evidence="2" id="KW-0677">Repeat</keyword>
<dbReference type="PANTHER" id="PTHR11227">
    <property type="entry name" value="WD-REPEAT PROTEIN INTERACTING WITH PHOSPHOINOSIDES WIPI -RELATED"/>
    <property type="match status" value="1"/>
</dbReference>
<dbReference type="SUPFAM" id="SSF50978">
    <property type="entry name" value="WD40 repeat-like"/>
    <property type="match status" value="1"/>
</dbReference>
<accession>A0A196SJJ2</accession>
<evidence type="ECO:0000256" key="2">
    <source>
        <dbReference type="ARBA" id="ARBA00022737"/>
    </source>
</evidence>
<comment type="similarity">
    <text evidence="3">Belongs to the WD repeat PROPPIN family.</text>
</comment>
<dbReference type="InterPro" id="IPR001680">
    <property type="entry name" value="WD40_rpt"/>
</dbReference>
<dbReference type="InterPro" id="IPR048720">
    <property type="entry name" value="PROPPIN"/>
</dbReference>
<proteinExistence type="inferred from homology"/>
<protein>
    <submittedName>
        <fullName evidence="4">WD repeat domain phosphoinositide-interacting protein</fullName>
    </submittedName>
</protein>
<dbReference type="Pfam" id="PF21032">
    <property type="entry name" value="PROPPIN"/>
    <property type="match status" value="1"/>
</dbReference>